<reference evidence="2" key="1">
    <citation type="submission" date="2022-11" db="EMBL/GenBank/DDBJ databases">
        <authorList>
            <person name="Petersen C."/>
        </authorList>
    </citation>
    <scope>NUCLEOTIDE SEQUENCE</scope>
    <source>
        <strain evidence="2">IBT 26290</strain>
    </source>
</reference>
<protein>
    <submittedName>
        <fullName evidence="2">Uncharacterized protein</fullName>
    </submittedName>
</protein>
<keyword evidence="3" id="KW-1185">Reference proteome</keyword>
<reference evidence="2" key="2">
    <citation type="journal article" date="2023" name="IMA Fungus">
        <title>Comparative genomic study of the Penicillium genus elucidates a diverse pangenome and 15 lateral gene transfer events.</title>
        <authorList>
            <person name="Petersen C."/>
            <person name="Sorensen T."/>
            <person name="Nielsen M.R."/>
            <person name="Sondergaard T.E."/>
            <person name="Sorensen J.L."/>
            <person name="Fitzpatrick D.A."/>
            <person name="Frisvad J.C."/>
            <person name="Nielsen K.L."/>
        </authorList>
    </citation>
    <scope>NUCLEOTIDE SEQUENCE</scope>
    <source>
        <strain evidence="2">IBT 26290</strain>
    </source>
</reference>
<dbReference type="Proteomes" id="UP001149163">
    <property type="component" value="Unassembled WGS sequence"/>
</dbReference>
<dbReference type="RefSeq" id="XP_056544053.1">
    <property type="nucleotide sequence ID" value="XM_056685311.1"/>
</dbReference>
<dbReference type="EMBL" id="JAPQKN010000002">
    <property type="protein sequence ID" value="KAJ5167592.1"/>
    <property type="molecule type" value="Genomic_DNA"/>
</dbReference>
<evidence type="ECO:0000313" key="3">
    <source>
        <dbReference type="Proteomes" id="UP001149163"/>
    </source>
</evidence>
<evidence type="ECO:0000256" key="1">
    <source>
        <dbReference type="SAM" id="Phobius"/>
    </source>
</evidence>
<keyword evidence="1" id="KW-0472">Membrane</keyword>
<dbReference type="AlphaFoldDB" id="A0A9W9LNE8"/>
<gene>
    <name evidence="2" type="ORF">N7482_003186</name>
</gene>
<organism evidence="2 3">
    <name type="scientific">Penicillium canariense</name>
    <dbReference type="NCBI Taxonomy" id="189055"/>
    <lineage>
        <taxon>Eukaryota</taxon>
        <taxon>Fungi</taxon>
        <taxon>Dikarya</taxon>
        <taxon>Ascomycota</taxon>
        <taxon>Pezizomycotina</taxon>
        <taxon>Eurotiomycetes</taxon>
        <taxon>Eurotiomycetidae</taxon>
        <taxon>Eurotiales</taxon>
        <taxon>Aspergillaceae</taxon>
        <taxon>Penicillium</taxon>
    </lineage>
</organism>
<dbReference type="GeneID" id="81424487"/>
<evidence type="ECO:0000313" key="2">
    <source>
        <dbReference type="EMBL" id="KAJ5167592.1"/>
    </source>
</evidence>
<proteinExistence type="predicted"/>
<sequence length="85" mass="9501">MTMVGTRLGMIFMFVGCGFLIGTPIASLMLDLAKADLWEAQLFSGVFVTAGTVCFVILRLILVKKVDGWEIRDSWQTYEGVEMVY</sequence>
<comment type="caution">
    <text evidence="2">The sequence shown here is derived from an EMBL/GenBank/DDBJ whole genome shotgun (WGS) entry which is preliminary data.</text>
</comment>
<keyword evidence="1" id="KW-1133">Transmembrane helix</keyword>
<keyword evidence="1" id="KW-0812">Transmembrane</keyword>
<dbReference type="OrthoDB" id="6509908at2759"/>
<feature type="transmembrane region" description="Helical" evidence="1">
    <location>
        <begin position="12"/>
        <end position="30"/>
    </location>
</feature>
<accession>A0A9W9LNE8</accession>
<name>A0A9W9LNE8_9EURO</name>
<feature type="transmembrane region" description="Helical" evidence="1">
    <location>
        <begin position="42"/>
        <end position="62"/>
    </location>
</feature>